<keyword evidence="2" id="KW-1185">Reference proteome</keyword>
<dbReference type="EMBL" id="CM037012">
    <property type="protein sequence ID" value="KAH7690153.1"/>
    <property type="molecule type" value="Genomic_DNA"/>
</dbReference>
<sequence>MEITNKIVVVFGLLGDGVRAKQASNVRATYHYYNPSQNNWDLNAKYGWIAFCGPAGPTGLAASGKCLLVTNTKTNAQVLVAIVDQCTNGGLDLNWNVFQPINTDGSGYA</sequence>
<accession>A0ACB7WP81</accession>
<name>A0ACB7WP81_DIOAL</name>
<proteinExistence type="predicted"/>
<evidence type="ECO:0000313" key="1">
    <source>
        <dbReference type="EMBL" id="KAH7690153.1"/>
    </source>
</evidence>
<dbReference type="Proteomes" id="UP000827976">
    <property type="component" value="Chromosome 2"/>
</dbReference>
<reference evidence="2" key="1">
    <citation type="journal article" date="2022" name="Nat. Commun.">
        <title>Chromosome evolution and the genetic basis of agronomically important traits in greater yam.</title>
        <authorList>
            <person name="Bredeson J.V."/>
            <person name="Lyons J.B."/>
            <person name="Oniyinde I.O."/>
            <person name="Okereke N.R."/>
            <person name="Kolade O."/>
            <person name="Nnabue I."/>
            <person name="Nwadili C.O."/>
            <person name="Hribova E."/>
            <person name="Parker M."/>
            <person name="Nwogha J."/>
            <person name="Shu S."/>
            <person name="Carlson J."/>
            <person name="Kariba R."/>
            <person name="Muthemba S."/>
            <person name="Knop K."/>
            <person name="Barton G.J."/>
            <person name="Sherwood A.V."/>
            <person name="Lopez-Montes A."/>
            <person name="Asiedu R."/>
            <person name="Jamnadass R."/>
            <person name="Muchugi A."/>
            <person name="Goodstein D."/>
            <person name="Egesi C.N."/>
            <person name="Featherston J."/>
            <person name="Asfaw A."/>
            <person name="Simpson G.G."/>
            <person name="Dolezel J."/>
            <person name="Hendre P.S."/>
            <person name="Van Deynze A."/>
            <person name="Kumar P.L."/>
            <person name="Obidiegwu J.E."/>
            <person name="Bhattacharjee R."/>
            <person name="Rokhsar D.S."/>
        </authorList>
    </citation>
    <scope>NUCLEOTIDE SEQUENCE [LARGE SCALE GENOMIC DNA]</scope>
    <source>
        <strain evidence="2">cv. TDa95/00328</strain>
    </source>
</reference>
<protein>
    <submittedName>
        <fullName evidence="1">Barwin-like endoglucanases protein</fullName>
    </submittedName>
</protein>
<evidence type="ECO:0000313" key="2">
    <source>
        <dbReference type="Proteomes" id="UP000827976"/>
    </source>
</evidence>
<gene>
    <name evidence="1" type="ORF">IHE45_02G026300</name>
</gene>
<organism evidence="1 2">
    <name type="scientific">Dioscorea alata</name>
    <name type="common">Purple yam</name>
    <dbReference type="NCBI Taxonomy" id="55571"/>
    <lineage>
        <taxon>Eukaryota</taxon>
        <taxon>Viridiplantae</taxon>
        <taxon>Streptophyta</taxon>
        <taxon>Embryophyta</taxon>
        <taxon>Tracheophyta</taxon>
        <taxon>Spermatophyta</taxon>
        <taxon>Magnoliopsida</taxon>
        <taxon>Liliopsida</taxon>
        <taxon>Dioscoreales</taxon>
        <taxon>Dioscoreaceae</taxon>
        <taxon>Dioscorea</taxon>
    </lineage>
</organism>
<comment type="caution">
    <text evidence="1">The sequence shown here is derived from an EMBL/GenBank/DDBJ whole genome shotgun (WGS) entry which is preliminary data.</text>
</comment>